<dbReference type="EMBL" id="QLNP01000067">
    <property type="protein sequence ID" value="RAM37756.1"/>
    <property type="molecule type" value="Genomic_DNA"/>
</dbReference>
<dbReference type="InterPro" id="IPR011051">
    <property type="entry name" value="RmlC_Cupin_sf"/>
</dbReference>
<dbReference type="CDD" id="cd02228">
    <property type="entry name" value="cupin_EutQ"/>
    <property type="match status" value="1"/>
</dbReference>
<dbReference type="PANTHER" id="PTHR36169:SF1">
    <property type="entry name" value="ACETATE KINASE EUTQ"/>
    <property type="match status" value="1"/>
</dbReference>
<dbReference type="AlphaFoldDB" id="A0A328HGK8"/>
<dbReference type="SUPFAM" id="SSF51182">
    <property type="entry name" value="RmlC-like cupins"/>
    <property type="match status" value="1"/>
</dbReference>
<dbReference type="OrthoDB" id="3828611at2"/>
<dbReference type="InterPro" id="IPR014710">
    <property type="entry name" value="RmlC-like_jellyroll"/>
</dbReference>
<dbReference type="Gene3D" id="2.60.120.10">
    <property type="entry name" value="Jelly Rolls"/>
    <property type="match status" value="1"/>
</dbReference>
<reference evidence="1 2" key="1">
    <citation type="submission" date="2018-04" db="EMBL/GenBank/DDBJ databases">
        <title>Bacteria isolated from cave deposits of Manipur.</title>
        <authorList>
            <person name="Sahoo D."/>
            <person name="Sarangthem I."/>
            <person name="Nandeibam J."/>
        </authorList>
    </citation>
    <scope>NUCLEOTIDE SEQUENCE [LARGE SCALE GENOMIC DNA]</scope>
    <source>
        <strain evidence="2">mrc11</strain>
    </source>
</reference>
<protein>
    <submittedName>
        <fullName evidence="1">Ethanolamine utilization protein</fullName>
    </submittedName>
</protein>
<dbReference type="Pfam" id="PF06249">
    <property type="entry name" value="EutQ"/>
    <property type="match status" value="1"/>
</dbReference>
<comment type="caution">
    <text evidence="1">The sequence shown here is derived from an EMBL/GenBank/DDBJ whole genome shotgun (WGS) entry which is preliminary data.</text>
</comment>
<dbReference type="InterPro" id="IPR010424">
    <property type="entry name" value="EutQ"/>
</dbReference>
<dbReference type="PANTHER" id="PTHR36169">
    <property type="entry name" value="ETHANOLAMINE UTILIZATION PROTEIN EUTQ"/>
    <property type="match status" value="1"/>
</dbReference>
<evidence type="ECO:0000313" key="1">
    <source>
        <dbReference type="EMBL" id="RAM37756.1"/>
    </source>
</evidence>
<dbReference type="Proteomes" id="UP000249166">
    <property type="component" value="Unassembled WGS sequence"/>
</dbReference>
<organism evidence="1 2">
    <name type="scientific">Arthrobacter globiformis</name>
    <dbReference type="NCBI Taxonomy" id="1665"/>
    <lineage>
        <taxon>Bacteria</taxon>
        <taxon>Bacillati</taxon>
        <taxon>Actinomycetota</taxon>
        <taxon>Actinomycetes</taxon>
        <taxon>Micrococcales</taxon>
        <taxon>Micrococcaceae</taxon>
        <taxon>Arthrobacter</taxon>
    </lineage>
</organism>
<name>A0A328HGK8_ARTGO</name>
<evidence type="ECO:0000313" key="2">
    <source>
        <dbReference type="Proteomes" id="UP000249166"/>
    </source>
</evidence>
<accession>A0A328HGK8</accession>
<gene>
    <name evidence="1" type="ORF">DBZ45_09160</name>
</gene>
<proteinExistence type="predicted"/>
<sequence length="138" mass="14682">MNHGFTPLPTGGTVEALTGTVTKAGSIQKVEGGYTGLPSMNEPGVDAAIGDSFSNPGGSAISAGFFELRASEPLVYEYTYDEMKVVVQGEFILTDQGTGDVVRAKERDVLFFPKGTTVKFETPDYALGFYTGHRSFAP</sequence>